<dbReference type="PATRIC" id="fig|930169.3.peg.1159"/>
<dbReference type="KEGG" id="adi:B5T_01171"/>
<dbReference type="RefSeq" id="WP_014993535.1">
    <property type="nucleotide sequence ID" value="NC_018691.1"/>
</dbReference>
<proteinExistence type="predicted"/>
<evidence type="ECO:0000313" key="3">
    <source>
        <dbReference type="EMBL" id="AFT69454.1"/>
    </source>
</evidence>
<dbReference type="eggNOG" id="ENOG5032U9Z">
    <property type="taxonomic scope" value="Bacteria"/>
</dbReference>
<protein>
    <submittedName>
        <fullName evidence="3">Uncharacterized protein</fullName>
    </submittedName>
</protein>
<evidence type="ECO:0000256" key="2">
    <source>
        <dbReference type="SAM" id="Phobius"/>
    </source>
</evidence>
<feature type="region of interest" description="Disordered" evidence="1">
    <location>
        <begin position="121"/>
        <end position="152"/>
    </location>
</feature>
<keyword evidence="2" id="KW-1133">Transmembrane helix</keyword>
<dbReference type="AlphaFoldDB" id="K0C7K3"/>
<gene>
    <name evidence="3" type="ordered locus">B5T_01171</name>
</gene>
<organism evidence="3 4">
    <name type="scientific">Alcanivorax dieselolei (strain DSM 16502 / CGMCC 1.3690 / MCCC 1A00001 / B-5)</name>
    <name type="common">Alloalcanivorax dieselolei</name>
    <dbReference type="NCBI Taxonomy" id="930169"/>
    <lineage>
        <taxon>Bacteria</taxon>
        <taxon>Pseudomonadati</taxon>
        <taxon>Pseudomonadota</taxon>
        <taxon>Gammaproteobacteria</taxon>
        <taxon>Oceanospirillales</taxon>
        <taxon>Alcanivoracaceae</taxon>
        <taxon>Alloalcanivorax</taxon>
    </lineage>
</organism>
<keyword evidence="2" id="KW-0812">Transmembrane</keyword>
<keyword evidence="4" id="KW-1185">Reference proteome</keyword>
<keyword evidence="2" id="KW-0472">Membrane</keyword>
<feature type="compositionally biased region" description="Basic and acidic residues" evidence="1">
    <location>
        <begin position="125"/>
        <end position="135"/>
    </location>
</feature>
<dbReference type="EMBL" id="CP003466">
    <property type="protein sequence ID" value="AFT69454.1"/>
    <property type="molecule type" value="Genomic_DNA"/>
</dbReference>
<accession>K0C7K3</accession>
<feature type="transmembrane region" description="Helical" evidence="2">
    <location>
        <begin position="6"/>
        <end position="23"/>
    </location>
</feature>
<name>K0C7K3_ALCDB</name>
<dbReference type="STRING" id="930169.B5T_01171"/>
<sequence>MITYLYWVLVAILIFLSLFLVGARMGKWKPAVILAVLVWLAGTVLYYFWLEQIFVKRLGGTMTLSVPAGQQHIAATWKGDNLWLENYDPETNRCIFREYSRGNLLEGQVVIENCHPLRAGGGGRADNKADNKSADDSGAEDTTIPKRPRTAL</sequence>
<dbReference type="Proteomes" id="UP000006286">
    <property type="component" value="Chromosome"/>
</dbReference>
<evidence type="ECO:0000313" key="4">
    <source>
        <dbReference type="Proteomes" id="UP000006286"/>
    </source>
</evidence>
<dbReference type="HOGENOM" id="CLU_144601_0_0_6"/>
<evidence type="ECO:0000256" key="1">
    <source>
        <dbReference type="SAM" id="MobiDB-lite"/>
    </source>
</evidence>
<feature type="transmembrane region" description="Helical" evidence="2">
    <location>
        <begin position="30"/>
        <end position="49"/>
    </location>
</feature>
<reference evidence="3 4" key="1">
    <citation type="journal article" date="2012" name="J. Bacteriol.">
        <title>Complete genome sequence of Alcanivorax dieselolei type strain B5.</title>
        <authorList>
            <person name="Lai Q."/>
            <person name="Li W."/>
            <person name="Shao Z."/>
        </authorList>
    </citation>
    <scope>NUCLEOTIDE SEQUENCE [LARGE SCALE GENOMIC DNA]</scope>
    <source>
        <strain evidence="4">DSM 16502 / CGMCC 1.3690 / B-5</strain>
    </source>
</reference>